<reference evidence="2 3" key="1">
    <citation type="journal article" date="2018" name="Genome Biol. Evol.">
        <title>Multiple Roots of Fruiting Body Formation in Amoebozoa.</title>
        <authorList>
            <person name="Hillmann F."/>
            <person name="Forbes G."/>
            <person name="Novohradska S."/>
            <person name="Ferling I."/>
            <person name="Riege K."/>
            <person name="Groth M."/>
            <person name="Westermann M."/>
            <person name="Marz M."/>
            <person name="Spaller T."/>
            <person name="Winckler T."/>
            <person name="Schaap P."/>
            <person name="Glockner G."/>
        </authorList>
    </citation>
    <scope>NUCLEOTIDE SEQUENCE [LARGE SCALE GENOMIC DNA]</scope>
    <source>
        <strain evidence="2 3">Jena</strain>
    </source>
</reference>
<keyword evidence="1" id="KW-0812">Transmembrane</keyword>
<keyword evidence="1" id="KW-1133">Transmembrane helix</keyword>
<name>A0A2P6NI32_9EUKA</name>
<dbReference type="InParanoid" id="A0A2P6NI32"/>
<dbReference type="InterPro" id="IPR009943">
    <property type="entry name" value="DUF1475"/>
</dbReference>
<keyword evidence="1" id="KW-0472">Membrane</keyword>
<organism evidence="2 3">
    <name type="scientific">Planoprotostelium fungivorum</name>
    <dbReference type="NCBI Taxonomy" id="1890364"/>
    <lineage>
        <taxon>Eukaryota</taxon>
        <taxon>Amoebozoa</taxon>
        <taxon>Evosea</taxon>
        <taxon>Variosea</taxon>
        <taxon>Cavosteliida</taxon>
        <taxon>Cavosteliaceae</taxon>
        <taxon>Planoprotostelium</taxon>
    </lineage>
</organism>
<dbReference type="PANTHER" id="PTHR36318">
    <property type="entry name" value="OS06G0581300 PROTEIN"/>
    <property type="match status" value="1"/>
</dbReference>
<accession>A0A2P6NI32</accession>
<gene>
    <name evidence="2" type="ORF">PROFUN_08341</name>
</gene>
<dbReference type="AlphaFoldDB" id="A0A2P6NI32"/>
<keyword evidence="3" id="KW-1185">Reference proteome</keyword>
<dbReference type="EMBL" id="MDYQ01000079">
    <property type="protein sequence ID" value="PRP83615.1"/>
    <property type="molecule type" value="Genomic_DNA"/>
</dbReference>
<evidence type="ECO:0008006" key="4">
    <source>
        <dbReference type="Google" id="ProtNLM"/>
    </source>
</evidence>
<dbReference type="Proteomes" id="UP000241769">
    <property type="component" value="Unassembled WGS sequence"/>
</dbReference>
<evidence type="ECO:0000256" key="1">
    <source>
        <dbReference type="SAM" id="Phobius"/>
    </source>
</evidence>
<dbReference type="OrthoDB" id="611851at2759"/>
<feature type="transmembrane region" description="Helical" evidence="1">
    <location>
        <begin position="162"/>
        <end position="182"/>
    </location>
</feature>
<dbReference type="PANTHER" id="PTHR36318:SF3">
    <property type="entry name" value="OS06G0581300 PROTEIN"/>
    <property type="match status" value="1"/>
</dbReference>
<comment type="caution">
    <text evidence="2">The sequence shown here is derived from an EMBL/GenBank/DDBJ whole genome shotgun (WGS) entry which is preliminary data.</text>
</comment>
<dbReference type="Pfam" id="PF07343">
    <property type="entry name" value="DUF1475"/>
    <property type="match status" value="1"/>
</dbReference>
<feature type="transmembrane region" description="Helical" evidence="1">
    <location>
        <begin position="94"/>
        <end position="115"/>
    </location>
</feature>
<sequence>MKLSLFKNLRLHQPSLHRSILLPSDDSTEQCTSINAHRTVHAQQCMMSDSTILPGLCTYNWITLLLLKSQRSIEIMPATSSSNKPQEWSSQRTTIIIASLFLGGFMSLSWLYTWFFEGSPFSSETLRTPFPGIKALLLDIGISHFFIYIWIAYKEPALISRIVWLVSLITFGNIATCIFVIIQCLKHPRDPLSSLLLSSSDYRNLQKSKE</sequence>
<evidence type="ECO:0000313" key="3">
    <source>
        <dbReference type="Proteomes" id="UP000241769"/>
    </source>
</evidence>
<evidence type="ECO:0000313" key="2">
    <source>
        <dbReference type="EMBL" id="PRP83615.1"/>
    </source>
</evidence>
<feature type="transmembrane region" description="Helical" evidence="1">
    <location>
        <begin position="135"/>
        <end position="153"/>
    </location>
</feature>
<proteinExistence type="predicted"/>
<protein>
    <recommendedName>
        <fullName evidence="4">DUF1475 domain-containing protein</fullName>
    </recommendedName>
</protein>